<dbReference type="AlphaFoldDB" id="A0A0P7YB11"/>
<name>A0A0P7YB11_9GAMM</name>
<sequence>MLISLLNPRMTVIIEDSLLVNVQQVSGEHDVEDVSRHSVDSVNQPESVISTELPLTPYLGLMHFRISLALYIFGGAGRRNDNDVHNAVFAQHQAISLQVLAHFSEQHRAEAMVRQEMAELNDFGFVRQTIQLQSGELTHGFNLVQCIFYGRVAVDIKQLHAVNSEYGGKQIGRSPSLALGIMTGCLILQLLLRNQFLKSFQKRFAAGFAILGLVLGLGEGDLIHSDTGSYAVDGARIIANFETYSESLDFFKSPTKTNKNKLFFKK</sequence>
<organism evidence="1 2">
    <name type="scientific">Marinobacter excellens HL-55</name>
    <dbReference type="NCBI Taxonomy" id="1305731"/>
    <lineage>
        <taxon>Bacteria</taxon>
        <taxon>Pseudomonadati</taxon>
        <taxon>Pseudomonadota</taxon>
        <taxon>Gammaproteobacteria</taxon>
        <taxon>Pseudomonadales</taxon>
        <taxon>Marinobacteraceae</taxon>
        <taxon>Marinobacter</taxon>
    </lineage>
</organism>
<protein>
    <submittedName>
        <fullName evidence="1">Uncharacterized protein</fullName>
    </submittedName>
</protein>
<accession>A0A0P7YB11</accession>
<evidence type="ECO:0000313" key="1">
    <source>
        <dbReference type="EMBL" id="KPQ27404.1"/>
    </source>
</evidence>
<proteinExistence type="predicted"/>
<evidence type="ECO:0000313" key="2">
    <source>
        <dbReference type="Proteomes" id="UP000050416"/>
    </source>
</evidence>
<gene>
    <name evidence="1" type="ORF">HLUCCX14_15145</name>
</gene>
<dbReference type="STRING" id="1305731.GCA_000934705_03191"/>
<comment type="caution">
    <text evidence="1">The sequence shown here is derived from an EMBL/GenBank/DDBJ whole genome shotgun (WGS) entry which is preliminary data.</text>
</comment>
<dbReference type="EMBL" id="LJZQ01000029">
    <property type="protein sequence ID" value="KPQ27404.1"/>
    <property type="molecule type" value="Genomic_DNA"/>
</dbReference>
<dbReference type="PATRIC" id="fig|1305731.5.peg.1800"/>
<reference evidence="1 2" key="1">
    <citation type="submission" date="2015-09" db="EMBL/GenBank/DDBJ databases">
        <title>Identification and resolution of microdiversity through metagenomic sequencing of parallel consortia.</title>
        <authorList>
            <person name="Nelson W.C."/>
            <person name="Romine M.F."/>
            <person name="Lindemann S.R."/>
        </authorList>
    </citation>
    <scope>NUCLEOTIDE SEQUENCE [LARGE SCALE GENOMIC DNA]</scope>
    <source>
        <strain evidence="1">HL-55</strain>
    </source>
</reference>
<dbReference type="Proteomes" id="UP000050416">
    <property type="component" value="Unassembled WGS sequence"/>
</dbReference>